<dbReference type="STRING" id="1424659.SAMN05216368_106135"/>
<evidence type="ECO:0000256" key="6">
    <source>
        <dbReference type="ARBA" id="ARBA00022777"/>
    </source>
</evidence>
<organism evidence="10 11">
    <name type="scientific">Cryobacterium flavum</name>
    <dbReference type="NCBI Taxonomy" id="1424659"/>
    <lineage>
        <taxon>Bacteria</taxon>
        <taxon>Bacillati</taxon>
        <taxon>Actinomycetota</taxon>
        <taxon>Actinomycetes</taxon>
        <taxon>Micrococcales</taxon>
        <taxon>Microbacteriaceae</taxon>
        <taxon>Cryobacterium</taxon>
    </lineage>
</organism>
<evidence type="ECO:0000256" key="3">
    <source>
        <dbReference type="ARBA" id="ARBA00012054"/>
    </source>
</evidence>
<dbReference type="InterPro" id="IPR027417">
    <property type="entry name" value="P-loop_NTPase"/>
</dbReference>
<dbReference type="PANTHER" id="PTHR43442">
    <property type="entry name" value="GLUCONOKINASE-RELATED"/>
    <property type="match status" value="1"/>
</dbReference>
<dbReference type="Pfam" id="PF01202">
    <property type="entry name" value="SKI"/>
    <property type="match status" value="1"/>
</dbReference>
<reference evidence="10 11" key="1">
    <citation type="submission" date="2016-10" db="EMBL/GenBank/DDBJ databases">
        <authorList>
            <person name="Varghese N."/>
            <person name="Submissions S."/>
        </authorList>
    </citation>
    <scope>NUCLEOTIDE SEQUENCE [LARGE SCALE GENOMIC DNA]</scope>
    <source>
        <strain evidence="10 11">CGMCC 1.11215</strain>
    </source>
</reference>
<dbReference type="GO" id="GO:0046316">
    <property type="term" value="F:gluconokinase activity"/>
    <property type="evidence" value="ECO:0007669"/>
    <property type="project" value="UniProtKB-EC"/>
</dbReference>
<dbReference type="Proteomes" id="UP000199639">
    <property type="component" value="Unassembled WGS sequence"/>
</dbReference>
<dbReference type="InterPro" id="IPR006001">
    <property type="entry name" value="Therm_gnt_kin"/>
</dbReference>
<sequence>MGLPPIVVMGVQGSGKSTIGEFLAERLGARFLDGDTLHPAANKAAMAAGNALQDEHRLPWLHEVGRCLAGDYPNGIVIACSALKRSYRDLLRDHAVDLFVVDPEGSIDLIAARLRARTHEFMPPALLQSQFDTLEVRTHDERGVTVDIVEPPGTIVERILAALAAETESGEAARVTH</sequence>
<dbReference type="SUPFAM" id="SSF52540">
    <property type="entry name" value="P-loop containing nucleoside triphosphate hydrolases"/>
    <property type="match status" value="1"/>
</dbReference>
<dbReference type="GO" id="GO:0005975">
    <property type="term" value="P:carbohydrate metabolic process"/>
    <property type="evidence" value="ECO:0007669"/>
    <property type="project" value="InterPro"/>
</dbReference>
<evidence type="ECO:0000313" key="10">
    <source>
        <dbReference type="EMBL" id="SDN60841.1"/>
    </source>
</evidence>
<keyword evidence="4 9" id="KW-0808">Transferase</keyword>
<evidence type="ECO:0000256" key="2">
    <source>
        <dbReference type="ARBA" id="ARBA00008420"/>
    </source>
</evidence>
<comment type="catalytic activity">
    <reaction evidence="8 9">
        <text>D-gluconate + ATP = 6-phospho-D-gluconate + ADP + H(+)</text>
        <dbReference type="Rhea" id="RHEA:19433"/>
        <dbReference type="ChEBI" id="CHEBI:15378"/>
        <dbReference type="ChEBI" id="CHEBI:18391"/>
        <dbReference type="ChEBI" id="CHEBI:30616"/>
        <dbReference type="ChEBI" id="CHEBI:58759"/>
        <dbReference type="ChEBI" id="CHEBI:456216"/>
        <dbReference type="EC" id="2.7.1.12"/>
    </reaction>
</comment>
<dbReference type="InterPro" id="IPR031322">
    <property type="entry name" value="Shikimate/glucono_kinase"/>
</dbReference>
<dbReference type="RefSeq" id="WP_233197389.1">
    <property type="nucleotide sequence ID" value="NZ_FNIB01000006.1"/>
</dbReference>
<dbReference type="GO" id="GO:0005524">
    <property type="term" value="F:ATP binding"/>
    <property type="evidence" value="ECO:0007669"/>
    <property type="project" value="UniProtKB-KW"/>
</dbReference>
<gene>
    <name evidence="10" type="ORF">SAMN05216368_106135</name>
</gene>
<dbReference type="EC" id="2.7.1.12" evidence="3 9"/>
<keyword evidence="6 9" id="KW-0418">Kinase</keyword>
<evidence type="ECO:0000256" key="1">
    <source>
        <dbReference type="ARBA" id="ARBA00004761"/>
    </source>
</evidence>
<evidence type="ECO:0000256" key="4">
    <source>
        <dbReference type="ARBA" id="ARBA00022679"/>
    </source>
</evidence>
<dbReference type="Gene3D" id="3.40.50.300">
    <property type="entry name" value="P-loop containing nucleotide triphosphate hydrolases"/>
    <property type="match status" value="1"/>
</dbReference>
<keyword evidence="5 9" id="KW-0547">Nucleotide-binding</keyword>
<keyword evidence="7 9" id="KW-0067">ATP-binding</keyword>
<protein>
    <recommendedName>
        <fullName evidence="3 9">Gluconokinase</fullName>
        <ecNumber evidence="3 9">2.7.1.12</ecNumber>
    </recommendedName>
</protein>
<evidence type="ECO:0000256" key="5">
    <source>
        <dbReference type="ARBA" id="ARBA00022741"/>
    </source>
</evidence>
<name>A0A5E9FYY1_9MICO</name>
<evidence type="ECO:0000256" key="7">
    <source>
        <dbReference type="ARBA" id="ARBA00022840"/>
    </source>
</evidence>
<dbReference type="CDD" id="cd02021">
    <property type="entry name" value="GntK"/>
    <property type="match status" value="1"/>
</dbReference>
<dbReference type="NCBIfam" id="TIGR01313">
    <property type="entry name" value="therm_gnt_kin"/>
    <property type="match status" value="1"/>
</dbReference>
<comment type="pathway">
    <text evidence="1">Carbohydrate acid metabolism.</text>
</comment>
<comment type="similarity">
    <text evidence="2 9">Belongs to the gluconokinase GntK/GntV family.</text>
</comment>
<evidence type="ECO:0000256" key="8">
    <source>
        <dbReference type="ARBA" id="ARBA00048090"/>
    </source>
</evidence>
<evidence type="ECO:0000256" key="9">
    <source>
        <dbReference type="RuleBase" id="RU363066"/>
    </source>
</evidence>
<dbReference type="EMBL" id="FNIB01000006">
    <property type="protein sequence ID" value="SDN60841.1"/>
    <property type="molecule type" value="Genomic_DNA"/>
</dbReference>
<evidence type="ECO:0000313" key="11">
    <source>
        <dbReference type="Proteomes" id="UP000199639"/>
    </source>
</evidence>
<dbReference type="AlphaFoldDB" id="A0A5E9FYY1"/>
<proteinExistence type="inferred from homology"/>
<dbReference type="GO" id="GO:0005737">
    <property type="term" value="C:cytoplasm"/>
    <property type="evidence" value="ECO:0007669"/>
    <property type="project" value="TreeGrafter"/>
</dbReference>
<accession>A0A5E9FYY1</accession>
<dbReference type="PANTHER" id="PTHR43442:SF3">
    <property type="entry name" value="GLUCONOKINASE-RELATED"/>
    <property type="match status" value="1"/>
</dbReference>